<dbReference type="GO" id="GO:0016829">
    <property type="term" value="F:lyase activity"/>
    <property type="evidence" value="ECO:0007669"/>
    <property type="project" value="UniProtKB-KW"/>
</dbReference>
<dbReference type="InterPro" id="IPR016024">
    <property type="entry name" value="ARM-type_fold"/>
</dbReference>
<name>A0A060US25_9PROT</name>
<reference evidence="2" key="1">
    <citation type="submission" date="2014-03" db="EMBL/GenBank/DDBJ databases">
        <authorList>
            <person name="Genoscope - CEA"/>
        </authorList>
    </citation>
    <scope>NUCLEOTIDE SEQUENCE [LARGE SCALE GENOMIC DNA]</scope>
    <source>
        <strain evidence="2">CF27</strain>
    </source>
</reference>
<evidence type="ECO:0000256" key="1">
    <source>
        <dbReference type="ARBA" id="ARBA00022737"/>
    </source>
</evidence>
<dbReference type="Pfam" id="PF13646">
    <property type="entry name" value="HEAT_2"/>
    <property type="match status" value="1"/>
</dbReference>
<dbReference type="Proteomes" id="UP000193925">
    <property type="component" value="Chromosome AFERRI"/>
</dbReference>
<keyword evidence="4" id="KW-1185">Reference proteome</keyword>
<dbReference type="SMART" id="SM00567">
    <property type="entry name" value="EZ_HEAT"/>
    <property type="match status" value="5"/>
</dbReference>
<reference evidence="2" key="2">
    <citation type="submission" date="2014-07" db="EMBL/GenBank/DDBJ databases">
        <title>Initial genome analysis of the psychrotolerant acidophile Acidithiobacillus ferrivorans CF27: insights into iron and sulfur oxidation pathways and into biofilm formation.</title>
        <authorList>
            <person name="Talla E."/>
            <person name="Hedrich S."/>
            <person name="Mangenot S."/>
            <person name="Ji B."/>
            <person name="Johnson D.B."/>
            <person name="Barbe V."/>
            <person name="Bonnefoy V."/>
        </authorList>
    </citation>
    <scope>NUCLEOTIDE SEQUENCE [LARGE SCALE GENOMIC DNA]</scope>
    <source>
        <strain evidence="2">CF27</strain>
    </source>
</reference>
<dbReference type="Gene3D" id="1.25.10.10">
    <property type="entry name" value="Leucine-rich Repeat Variant"/>
    <property type="match status" value="2"/>
</dbReference>
<evidence type="ECO:0000313" key="4">
    <source>
        <dbReference type="Proteomes" id="UP000193925"/>
    </source>
</evidence>
<reference evidence="3 4" key="3">
    <citation type="submission" date="2017-03" db="EMBL/GenBank/DDBJ databases">
        <authorList>
            <person name="Regsiter A."/>
            <person name="William W."/>
        </authorList>
    </citation>
    <scope>NUCLEOTIDE SEQUENCE [LARGE SCALE GENOMIC DNA]</scope>
    <source>
        <strain evidence="3">PRJEB5721</strain>
    </source>
</reference>
<protein>
    <submittedName>
        <fullName evidence="2">PBS lyase HEAT domain protein repeat-containing protein</fullName>
    </submittedName>
</protein>
<dbReference type="RefSeq" id="WP_035191750.1">
    <property type="nucleotide sequence ID" value="NZ_CCCS020000023.1"/>
</dbReference>
<proteinExistence type="predicted"/>
<keyword evidence="2" id="KW-0456">Lyase</keyword>
<dbReference type="Pfam" id="PF02985">
    <property type="entry name" value="HEAT"/>
    <property type="match status" value="1"/>
</dbReference>
<dbReference type="InterPro" id="IPR000357">
    <property type="entry name" value="HEAT"/>
</dbReference>
<dbReference type="PANTHER" id="PTHR12697">
    <property type="entry name" value="PBS LYASE HEAT-LIKE PROTEIN"/>
    <property type="match status" value="1"/>
</dbReference>
<dbReference type="GO" id="GO:0016491">
    <property type="term" value="F:oxidoreductase activity"/>
    <property type="evidence" value="ECO:0007669"/>
    <property type="project" value="TreeGrafter"/>
</dbReference>
<dbReference type="EMBL" id="LT841305">
    <property type="protein sequence ID" value="SMH66298.1"/>
    <property type="molecule type" value="Genomic_DNA"/>
</dbReference>
<gene>
    <name evidence="2" type="ORF">AFERRI_30010</name>
    <name evidence="3" type="ORF">AFERRI_30028</name>
</gene>
<evidence type="ECO:0000313" key="2">
    <source>
        <dbReference type="EMBL" id="CDQ09364.1"/>
    </source>
</evidence>
<sequence length="309" mass="33761">MAPDQKSYNPDPDVRRLVIINAIESDRETALRLILSGFDDTSSAVREEAARAIADIPGDYMLVPLLKLLEDSDENVRMVAADTLSECNLKEFGDIYEEWITNKNDFVRSSVLRALRPLRIPGVAIYALKGLHDLSQQVRLESVGVLGYLQNPAYAHDLSKIAVSDVSEEVRRVAIGAIGYSLTPETLAAALQGLHDKEWQVRAEAAGTIAKLGADGVCDEVVKVMSTETQWQVISKMLVAIGKIKCHAVVSEVIKMLTYPVSNVRKEAAMCLGEIGNPVAIASLRDALLDRDPDVKKIAAWAIAKLQAI</sequence>
<dbReference type="InterPro" id="IPR004155">
    <property type="entry name" value="PBS_lyase_HEAT"/>
</dbReference>
<dbReference type="SUPFAM" id="SSF48371">
    <property type="entry name" value="ARM repeat"/>
    <property type="match status" value="1"/>
</dbReference>
<organism evidence="2">
    <name type="scientific">Acidithiobacillus ferrivorans</name>
    <dbReference type="NCBI Taxonomy" id="160808"/>
    <lineage>
        <taxon>Bacteria</taxon>
        <taxon>Pseudomonadati</taxon>
        <taxon>Pseudomonadota</taxon>
        <taxon>Acidithiobacillia</taxon>
        <taxon>Acidithiobacillales</taxon>
        <taxon>Acidithiobacillaceae</taxon>
        <taxon>Acidithiobacillus</taxon>
    </lineage>
</organism>
<dbReference type="AlphaFoldDB" id="A0A060US25"/>
<accession>A0A060US25</accession>
<dbReference type="InterPro" id="IPR011989">
    <property type="entry name" value="ARM-like"/>
</dbReference>
<dbReference type="PANTHER" id="PTHR12697:SF5">
    <property type="entry name" value="DEOXYHYPUSINE HYDROXYLASE"/>
    <property type="match status" value="1"/>
</dbReference>
<keyword evidence="1" id="KW-0677">Repeat</keyword>
<evidence type="ECO:0000313" key="3">
    <source>
        <dbReference type="EMBL" id="SMH66298.1"/>
    </source>
</evidence>
<dbReference type="EMBL" id="CCCS020000023">
    <property type="protein sequence ID" value="CDQ09364.1"/>
    <property type="molecule type" value="Genomic_DNA"/>
</dbReference>